<feature type="chain" id="PRO_5028959076" evidence="4">
    <location>
        <begin position="28"/>
        <end position="422"/>
    </location>
</feature>
<dbReference type="Gene3D" id="3.80.10.10">
    <property type="entry name" value="Ribonuclease Inhibitor"/>
    <property type="match status" value="2"/>
</dbReference>
<sequence length="422" mass="48008">MHLFLEFNCVVILVVLLDLGFTAVINSDDEELPCPGSCLCEEEDTLFCNSIELQKVPGYWPNHYRKVVLRNVSLTTLHKASFKRFKALEELRIEECFQLDMIDKYAFKGLHKLRILAITRNPKLTQIYKATFSGIGNENSLKIFINNNALTHVQPYSFKNVQNIRELTIEDECVSFGKNSLSSILKLDFAVLRGVCHLAAETFSNTTRVHNLHISDSNFDLVTRAFAGLTHVNHILLQNNRINTIHEDAFGGSSTIGNLQIQTNKIIHLEPRAFAATENLGSVVFMQNTITQALRSPECIYNEAQKFVFSDNTLKCDCALKWARHHSDRTFLKENFCGREEAFKALIYYEPQGCPTEPPPIEEPSTRFFMTEEPPLLSTDAGNNFNYLSKHTSSTASSRCSLINWQLPIVCVLLRSHFTQYL</sequence>
<evidence type="ECO:0000256" key="1">
    <source>
        <dbReference type="ARBA" id="ARBA00022614"/>
    </source>
</evidence>
<keyword evidence="5" id="KW-1185">Reference proteome</keyword>
<dbReference type="Proteomes" id="UP000492821">
    <property type="component" value="Unassembled WGS sequence"/>
</dbReference>
<dbReference type="Pfam" id="PF13306">
    <property type="entry name" value="LRR_5"/>
    <property type="match status" value="2"/>
</dbReference>
<evidence type="ECO:0000256" key="2">
    <source>
        <dbReference type="ARBA" id="ARBA00022729"/>
    </source>
</evidence>
<dbReference type="InterPro" id="IPR026906">
    <property type="entry name" value="LRR_5"/>
</dbReference>
<evidence type="ECO:0000313" key="5">
    <source>
        <dbReference type="Proteomes" id="UP000492821"/>
    </source>
</evidence>
<evidence type="ECO:0000256" key="4">
    <source>
        <dbReference type="SAM" id="SignalP"/>
    </source>
</evidence>
<feature type="signal peptide" evidence="4">
    <location>
        <begin position="1"/>
        <end position="27"/>
    </location>
</feature>
<dbReference type="InterPro" id="IPR032675">
    <property type="entry name" value="LRR_dom_sf"/>
</dbReference>
<dbReference type="SUPFAM" id="SSF52058">
    <property type="entry name" value="L domain-like"/>
    <property type="match status" value="1"/>
</dbReference>
<dbReference type="InterPro" id="IPR050541">
    <property type="entry name" value="LRR_TM_domain-containing"/>
</dbReference>
<keyword evidence="3" id="KW-0677">Repeat</keyword>
<reference evidence="5" key="1">
    <citation type="journal article" date="2013" name="Genetics">
        <title>The draft genome and transcriptome of Panagrellus redivivus are shaped by the harsh demands of a free-living lifestyle.</title>
        <authorList>
            <person name="Srinivasan J."/>
            <person name="Dillman A.R."/>
            <person name="Macchietto M.G."/>
            <person name="Heikkinen L."/>
            <person name="Lakso M."/>
            <person name="Fracchia K.M."/>
            <person name="Antoshechkin I."/>
            <person name="Mortazavi A."/>
            <person name="Wong G."/>
            <person name="Sternberg P.W."/>
        </authorList>
    </citation>
    <scope>NUCLEOTIDE SEQUENCE [LARGE SCALE GENOMIC DNA]</scope>
    <source>
        <strain evidence="5">MT8872</strain>
    </source>
</reference>
<protein>
    <submittedName>
        <fullName evidence="6">LRRCT domain-containing protein</fullName>
    </submittedName>
</protein>
<proteinExistence type="predicted"/>
<dbReference type="GO" id="GO:0005886">
    <property type="term" value="C:plasma membrane"/>
    <property type="evidence" value="ECO:0007669"/>
    <property type="project" value="TreeGrafter"/>
</dbReference>
<name>A0A7E4VLR5_PANRE</name>
<keyword evidence="2 4" id="KW-0732">Signal</keyword>
<keyword evidence="1" id="KW-0433">Leucine-rich repeat</keyword>
<evidence type="ECO:0000256" key="3">
    <source>
        <dbReference type="ARBA" id="ARBA00022737"/>
    </source>
</evidence>
<reference evidence="6" key="2">
    <citation type="submission" date="2020-10" db="UniProtKB">
        <authorList>
            <consortium name="WormBaseParasite"/>
        </authorList>
    </citation>
    <scope>IDENTIFICATION</scope>
</reference>
<organism evidence="5 6">
    <name type="scientific">Panagrellus redivivus</name>
    <name type="common">Microworm</name>
    <dbReference type="NCBI Taxonomy" id="6233"/>
    <lineage>
        <taxon>Eukaryota</taxon>
        <taxon>Metazoa</taxon>
        <taxon>Ecdysozoa</taxon>
        <taxon>Nematoda</taxon>
        <taxon>Chromadorea</taxon>
        <taxon>Rhabditida</taxon>
        <taxon>Tylenchina</taxon>
        <taxon>Panagrolaimomorpha</taxon>
        <taxon>Panagrolaimoidea</taxon>
        <taxon>Panagrolaimidae</taxon>
        <taxon>Panagrellus</taxon>
    </lineage>
</organism>
<dbReference type="AlphaFoldDB" id="A0A7E4VLR5"/>
<evidence type="ECO:0000313" key="6">
    <source>
        <dbReference type="WBParaSite" id="Pan_g22330.t1"/>
    </source>
</evidence>
<accession>A0A7E4VLR5</accession>
<dbReference type="PANTHER" id="PTHR24369:SF210">
    <property type="entry name" value="CHAOPTIN-RELATED"/>
    <property type="match status" value="1"/>
</dbReference>
<dbReference type="WBParaSite" id="Pan_g22330.t1">
    <property type="protein sequence ID" value="Pan_g22330.t1"/>
    <property type="gene ID" value="Pan_g22330"/>
</dbReference>
<dbReference type="PANTHER" id="PTHR24369">
    <property type="entry name" value="ANTIGEN BSP, PUTATIVE-RELATED"/>
    <property type="match status" value="1"/>
</dbReference>